<accession>A0A6C0D3V1</accession>
<organism evidence="2">
    <name type="scientific">viral metagenome</name>
    <dbReference type="NCBI Taxonomy" id="1070528"/>
    <lineage>
        <taxon>unclassified sequences</taxon>
        <taxon>metagenomes</taxon>
        <taxon>organismal metagenomes</taxon>
    </lineage>
</organism>
<dbReference type="Pfam" id="PF01755">
    <property type="entry name" value="Glyco_transf_25"/>
    <property type="match status" value="1"/>
</dbReference>
<dbReference type="EMBL" id="MN739531">
    <property type="protein sequence ID" value="QHT11072.1"/>
    <property type="molecule type" value="Genomic_DNA"/>
</dbReference>
<feature type="domain" description="Glycosyl transferase family 25" evidence="1">
    <location>
        <begin position="11"/>
        <end position="178"/>
    </location>
</feature>
<dbReference type="AlphaFoldDB" id="A0A6C0D3V1"/>
<dbReference type="InterPro" id="IPR002654">
    <property type="entry name" value="Glyco_trans_25"/>
</dbReference>
<sequence length="265" mass="32122">MAHILDGIDIIYWINLDRAKDRRKHMEKNVLNDDIFKNKKVVRIKAVDYKDNNLDKYFKIDFNYKTSNKEYACLASHLETIRTFSKTDYNTALIFEDDVSIDYKKYWTKSIQEVIQNAPKDWEIVKLCIWPYMEFKSEYTLWKPTCEYKNGEFKNKADWGCIAYIINMKGAKNLMDKLYIDNKYDLSNSICNVADYLLYTFLRTYTYKYEFFPSRKNNDTYIQLDNCKEKNRRYLNDVKTRNRIIKKREAILRTRKNKTRKNKNP</sequence>
<dbReference type="CDD" id="cd06532">
    <property type="entry name" value="Glyco_transf_25"/>
    <property type="match status" value="1"/>
</dbReference>
<name>A0A6C0D3V1_9ZZZZ</name>
<evidence type="ECO:0000259" key="1">
    <source>
        <dbReference type="Pfam" id="PF01755"/>
    </source>
</evidence>
<evidence type="ECO:0000313" key="2">
    <source>
        <dbReference type="EMBL" id="QHT11072.1"/>
    </source>
</evidence>
<protein>
    <recommendedName>
        <fullName evidence="1">Glycosyl transferase family 25 domain-containing protein</fullName>
    </recommendedName>
</protein>
<proteinExistence type="predicted"/>
<reference evidence="2" key="1">
    <citation type="journal article" date="2020" name="Nature">
        <title>Giant virus diversity and host interactions through global metagenomics.</title>
        <authorList>
            <person name="Schulz F."/>
            <person name="Roux S."/>
            <person name="Paez-Espino D."/>
            <person name="Jungbluth S."/>
            <person name="Walsh D.A."/>
            <person name="Denef V.J."/>
            <person name="McMahon K.D."/>
            <person name="Konstantinidis K.T."/>
            <person name="Eloe-Fadrosh E.A."/>
            <person name="Kyrpides N.C."/>
            <person name="Woyke T."/>
        </authorList>
    </citation>
    <scope>NUCLEOTIDE SEQUENCE</scope>
    <source>
        <strain evidence="2">GVMAG-M-3300023174-111</strain>
    </source>
</reference>